<gene>
    <name evidence="4" type="ORF">A6F65_00038</name>
</gene>
<dbReference type="InterPro" id="IPR045336">
    <property type="entry name" value="MmgE_PrpD_N"/>
</dbReference>
<dbReference type="KEGG" id="anh:A6F65_00038"/>
<dbReference type="GO" id="GO:0016829">
    <property type="term" value="F:lyase activity"/>
    <property type="evidence" value="ECO:0007669"/>
    <property type="project" value="InterPro"/>
</dbReference>
<dbReference type="SUPFAM" id="SSF103378">
    <property type="entry name" value="2-methylcitrate dehydratase PrpD"/>
    <property type="match status" value="1"/>
</dbReference>
<dbReference type="OrthoDB" id="9795089at2"/>
<dbReference type="PATRIC" id="fig|645517.4.peg.38"/>
<comment type="similarity">
    <text evidence="1">Belongs to the PrpD family.</text>
</comment>
<dbReference type="InterPro" id="IPR005656">
    <property type="entry name" value="MmgE_PrpD"/>
</dbReference>
<reference evidence="4 5" key="1">
    <citation type="submission" date="2016-07" db="EMBL/GenBank/DDBJ databases">
        <title>Complete genome sequence of Altererythrobacter namhicola JCM 16345T, containing esterase-encoding genes.</title>
        <authorList>
            <person name="Cheng H."/>
            <person name="Wu Y.-H."/>
            <person name="Jian S.-L."/>
            <person name="Huo Y.-Y."/>
            <person name="Wang C.-S."/>
            <person name="Xu X.-W."/>
        </authorList>
    </citation>
    <scope>NUCLEOTIDE SEQUENCE [LARGE SCALE GENOMIC DNA]</scope>
    <source>
        <strain evidence="4 5">JCM 16345</strain>
    </source>
</reference>
<feature type="domain" description="MmgE/PrpD N-terminal" evidence="2">
    <location>
        <begin position="17"/>
        <end position="236"/>
    </location>
</feature>
<keyword evidence="5" id="KW-1185">Reference proteome</keyword>
<evidence type="ECO:0000313" key="5">
    <source>
        <dbReference type="Proteomes" id="UP000092698"/>
    </source>
</evidence>
<evidence type="ECO:0000256" key="1">
    <source>
        <dbReference type="ARBA" id="ARBA00006174"/>
    </source>
</evidence>
<dbReference type="InterPro" id="IPR042183">
    <property type="entry name" value="MmgE/PrpD_sf_1"/>
</dbReference>
<dbReference type="Gene3D" id="1.10.4100.10">
    <property type="entry name" value="2-methylcitrate dehydratase PrpD"/>
    <property type="match status" value="1"/>
</dbReference>
<dbReference type="InterPro" id="IPR042188">
    <property type="entry name" value="MmgE/PrpD_sf_2"/>
</dbReference>
<name>A0A1C7D4H6_9SPHN</name>
<protein>
    <submittedName>
        <fullName evidence="4">MmgE/PrpD family protein</fullName>
    </submittedName>
</protein>
<dbReference type="InterPro" id="IPR036148">
    <property type="entry name" value="MmgE/PrpD_sf"/>
</dbReference>
<evidence type="ECO:0000313" key="4">
    <source>
        <dbReference type="EMBL" id="ANU06366.1"/>
    </source>
</evidence>
<evidence type="ECO:0000259" key="2">
    <source>
        <dbReference type="Pfam" id="PF03972"/>
    </source>
</evidence>
<dbReference type="Proteomes" id="UP000092698">
    <property type="component" value="Chromosome"/>
</dbReference>
<dbReference type="InterPro" id="IPR045337">
    <property type="entry name" value="MmgE_PrpD_C"/>
</dbReference>
<proteinExistence type="inferred from homology"/>
<dbReference type="AlphaFoldDB" id="A0A1C7D4H6"/>
<organism evidence="4 5">
    <name type="scientific">Paraurantiacibacter namhicola</name>
    <dbReference type="NCBI Taxonomy" id="645517"/>
    <lineage>
        <taxon>Bacteria</taxon>
        <taxon>Pseudomonadati</taxon>
        <taxon>Pseudomonadota</taxon>
        <taxon>Alphaproteobacteria</taxon>
        <taxon>Sphingomonadales</taxon>
        <taxon>Erythrobacteraceae</taxon>
        <taxon>Paraurantiacibacter</taxon>
    </lineage>
</organism>
<dbReference type="Pfam" id="PF19305">
    <property type="entry name" value="MmgE_PrpD_C"/>
    <property type="match status" value="1"/>
</dbReference>
<dbReference type="PANTHER" id="PTHR16943:SF8">
    <property type="entry name" value="2-METHYLCITRATE DEHYDRATASE"/>
    <property type="match status" value="1"/>
</dbReference>
<dbReference type="Pfam" id="PF03972">
    <property type="entry name" value="MmgE_PrpD_N"/>
    <property type="match status" value="1"/>
</dbReference>
<feature type="domain" description="MmgE/PrpD C-terminal" evidence="3">
    <location>
        <begin position="266"/>
        <end position="402"/>
    </location>
</feature>
<evidence type="ECO:0000259" key="3">
    <source>
        <dbReference type="Pfam" id="PF19305"/>
    </source>
</evidence>
<dbReference type="PANTHER" id="PTHR16943">
    <property type="entry name" value="2-METHYLCITRATE DEHYDRATASE-RELATED"/>
    <property type="match status" value="1"/>
</dbReference>
<dbReference type="STRING" id="645517.A6F65_00038"/>
<accession>A0A1C7D4H6</accession>
<dbReference type="RefSeq" id="WP_067784418.1">
    <property type="nucleotide sequence ID" value="NZ_CP016545.1"/>
</dbReference>
<dbReference type="Gene3D" id="3.30.1330.120">
    <property type="entry name" value="2-methylcitrate dehydratase PrpD"/>
    <property type="match status" value="1"/>
</dbReference>
<dbReference type="EMBL" id="CP016545">
    <property type="protein sequence ID" value="ANU06366.1"/>
    <property type="molecule type" value="Genomic_DNA"/>
</dbReference>
<sequence length="428" mass="44379">MSGTEDLIAFAGADHVLPDDVRAAAVRLLGDTLAIGAAGVGAPGEPAITSVARSFGAGADARLIGCGERLPAASAAFVNGYRIHCLEWDAVHEPAVVHAMSVVTAALGAAIDRRGGCDANHALVALAIGVDVASGLGLCVDSAMRFFRPAITGVMGAAVAVARLDGAPLRDALGLAYSSAAGTMQAHVEGSETLPFQIANAARAAVTASDLAKAGFAGPQHALEGPFGYFELFEDGALDRYTSGLGRNWCIAEVSTKPFPSGRASHAALGKLQELALDPQDVSAVELAAPPLIRRLVDRAYAPDMTPAWARLCMPYLTALMLVDGRIDPRRFTPDHIADPQLAELAGRVQMVADGNQDPNALFPQRLTITDGAGQASEYAVDATLGSPANPLSEDQRSAKLALARELAPADADLRIFTDPLAYFTEIP</sequence>